<feature type="compositionally biased region" description="Acidic residues" evidence="9">
    <location>
        <begin position="693"/>
        <end position="703"/>
    </location>
</feature>
<dbReference type="GeneID" id="41970952"/>
<feature type="compositionally biased region" description="Gly residues" evidence="9">
    <location>
        <begin position="705"/>
        <end position="724"/>
    </location>
</feature>
<keyword evidence="3 7" id="KW-0805">Transcription regulation</keyword>
<feature type="region of interest" description="Disordered" evidence="9">
    <location>
        <begin position="604"/>
        <end position="631"/>
    </location>
</feature>
<sequence>MSTPTPMKHAPSQQGRTPSQSQHGAVATPGVSTPFSQAHAAFSPQGGPRSSPQTIRRSPATSTTLMGHSGNAPVNFDSPSAAAALGALGIGGGLDLNLDGVSVGGLGGLGLGRADDDERARRLKGVIDILKKSKGYVSEAGLERLAQMTGLECMWEEGKGSDKSRTLIIAGSALALEVVFINNIVQAVNLTFPESAEMVMRHVDKAGQILFNDLKLLPHESPLCKKLDKFAANLESLAVLDKLSVIPGLNLHEAVAGIFESLHRLHKWDVKKLREDPANSGKTEEALETMALCARHGMPVMHARERLGLSLDYWKERHHTPPLTKRTKELAKLDERTWAILIECAPIGDMVYASIRISDTWISPEVEQQPTEPSLLPPTPDEPLLDWREPDNTFLPATDEEAKQSGPDGTQQHPTMNAPKLPEVVFMAKLDPPVTVTYSVGHQLYQLIGLTPAAEYNLVTFDALNFPIAPGTNHDPSEPRRIVCHKEVHVKTGAGAGASMHKATHKNQLFIYKPVYGKTLEELPFSHPNQLIRMLPTLRQYTFLATLLEKSFDTRMGEVFEKTADDAAKEEEEKKKKKKEEETVETTTVPDEFFKFMSKSKNDNLAEGTAGARDSSCAMDISSDDYDDPRRIVNGDEDKVDLQMDVMLTAHPVPRLQVTFPLRDGETADVMLEIRANGLVHVVSQNILPGGDGGDDDDDEDADMWGGGGGGAGDGGGGGDGAMGKGKDKAAERPQLKPQDLGRLLERCEDLGVWCEWIRRRLA</sequence>
<feature type="domain" description="Mediator complex subunit Med1" evidence="10">
    <location>
        <begin position="126"/>
        <end position="552"/>
    </location>
</feature>
<comment type="caution">
    <text evidence="11">The sequence shown here is derived from an EMBL/GenBank/DDBJ whole genome shotgun (WGS) entry which is preliminary data.</text>
</comment>
<proteinExistence type="inferred from homology"/>
<evidence type="ECO:0000313" key="12">
    <source>
        <dbReference type="Proteomes" id="UP000319257"/>
    </source>
</evidence>
<feature type="region of interest" description="Disordered" evidence="9">
    <location>
        <begin position="687"/>
        <end position="735"/>
    </location>
</feature>
<feature type="region of interest" description="Disordered" evidence="9">
    <location>
        <begin position="366"/>
        <end position="417"/>
    </location>
</feature>
<keyword evidence="4 7" id="KW-0010">Activator</keyword>
<accession>A0A507BBR0</accession>
<feature type="compositionally biased region" description="Basic and acidic residues" evidence="9">
    <location>
        <begin position="725"/>
        <end position="735"/>
    </location>
</feature>
<keyword evidence="6 7" id="KW-0539">Nucleus</keyword>
<keyword evidence="12" id="KW-1185">Reference proteome</keyword>
<feature type="coiled-coil region" evidence="8">
    <location>
        <begin position="560"/>
        <end position="587"/>
    </location>
</feature>
<keyword evidence="8" id="KW-0175">Coiled coil</keyword>
<evidence type="ECO:0000256" key="8">
    <source>
        <dbReference type="SAM" id="Coils"/>
    </source>
</evidence>
<feature type="compositionally biased region" description="Polar residues" evidence="9">
    <location>
        <begin position="48"/>
        <end position="66"/>
    </location>
</feature>
<organism evidence="11 12">
    <name type="scientific">Thyridium curvatum</name>
    <dbReference type="NCBI Taxonomy" id="1093900"/>
    <lineage>
        <taxon>Eukaryota</taxon>
        <taxon>Fungi</taxon>
        <taxon>Dikarya</taxon>
        <taxon>Ascomycota</taxon>
        <taxon>Pezizomycotina</taxon>
        <taxon>Sordariomycetes</taxon>
        <taxon>Sordariomycetidae</taxon>
        <taxon>Thyridiales</taxon>
        <taxon>Thyridiaceae</taxon>
        <taxon>Thyridium</taxon>
    </lineage>
</organism>
<protein>
    <recommendedName>
        <fullName evidence="7">Mediator of RNA polymerase II transcription subunit 1</fullName>
    </recommendedName>
    <alternativeName>
        <fullName evidence="7">Mediator complex subunit 1</fullName>
    </alternativeName>
</protein>
<evidence type="ECO:0000313" key="11">
    <source>
        <dbReference type="EMBL" id="TPX16943.1"/>
    </source>
</evidence>
<evidence type="ECO:0000256" key="5">
    <source>
        <dbReference type="ARBA" id="ARBA00023163"/>
    </source>
</evidence>
<reference evidence="11 12" key="1">
    <citation type="submission" date="2019-06" db="EMBL/GenBank/DDBJ databases">
        <title>Draft genome sequence of the filamentous fungus Phialemoniopsis curvata isolated from diesel fuel.</title>
        <authorList>
            <person name="Varaljay V.A."/>
            <person name="Lyon W.J."/>
            <person name="Crouch A.L."/>
            <person name="Drake C.E."/>
            <person name="Hollomon J.M."/>
            <person name="Nadeau L.J."/>
            <person name="Nunn H.S."/>
            <person name="Stevenson B.S."/>
            <person name="Bojanowski C.L."/>
            <person name="Crookes-Goodson W.J."/>
        </authorList>
    </citation>
    <scope>NUCLEOTIDE SEQUENCE [LARGE SCALE GENOMIC DNA]</scope>
    <source>
        <strain evidence="11 12">D216</strain>
    </source>
</reference>
<comment type="subcellular location">
    <subcellularLocation>
        <location evidence="1 7">Nucleus</location>
    </subcellularLocation>
</comment>
<evidence type="ECO:0000256" key="9">
    <source>
        <dbReference type="SAM" id="MobiDB-lite"/>
    </source>
</evidence>
<dbReference type="EMBL" id="SKBQ01000015">
    <property type="protein sequence ID" value="TPX16943.1"/>
    <property type="molecule type" value="Genomic_DNA"/>
</dbReference>
<dbReference type="STRING" id="1093900.A0A507BBR0"/>
<evidence type="ECO:0000256" key="6">
    <source>
        <dbReference type="ARBA" id="ARBA00023242"/>
    </source>
</evidence>
<dbReference type="GO" id="GO:0045944">
    <property type="term" value="P:positive regulation of transcription by RNA polymerase II"/>
    <property type="evidence" value="ECO:0007669"/>
    <property type="project" value="UniProtKB-ARBA"/>
</dbReference>
<feature type="compositionally biased region" description="Polar residues" evidence="9">
    <location>
        <begin position="1"/>
        <end position="23"/>
    </location>
</feature>
<dbReference type="InParanoid" id="A0A507BBR0"/>
<dbReference type="RefSeq" id="XP_030998654.1">
    <property type="nucleotide sequence ID" value="XM_031137813.1"/>
</dbReference>
<evidence type="ECO:0000256" key="4">
    <source>
        <dbReference type="ARBA" id="ARBA00023159"/>
    </source>
</evidence>
<dbReference type="PANTHER" id="PTHR35041:SF4">
    <property type="entry name" value="MEDIATOR OF RNA POLYMERASE II TRANSCRIPTION SUBUNIT 1"/>
    <property type="match status" value="1"/>
</dbReference>
<comment type="similarity">
    <text evidence="2 7">Belongs to the Mediator complex subunit 1 family.</text>
</comment>
<dbReference type="AlphaFoldDB" id="A0A507BBR0"/>
<evidence type="ECO:0000256" key="3">
    <source>
        <dbReference type="ARBA" id="ARBA00023015"/>
    </source>
</evidence>
<dbReference type="Pfam" id="PF10744">
    <property type="entry name" value="Med1"/>
    <property type="match status" value="1"/>
</dbReference>
<dbReference type="PANTHER" id="PTHR35041">
    <property type="entry name" value="MEDIATOR OF RNA POLYMERASE II TRANSCRIPTION SUBUNIT 1"/>
    <property type="match status" value="1"/>
</dbReference>
<evidence type="ECO:0000256" key="7">
    <source>
        <dbReference type="RuleBase" id="RU364059"/>
    </source>
</evidence>
<keyword evidence="5 7" id="KW-0804">Transcription</keyword>
<feature type="region of interest" description="Disordered" evidence="9">
    <location>
        <begin position="1"/>
        <end position="72"/>
    </location>
</feature>
<dbReference type="OrthoDB" id="5310959at2759"/>
<name>A0A507BBR0_9PEZI</name>
<dbReference type="GO" id="GO:0003712">
    <property type="term" value="F:transcription coregulator activity"/>
    <property type="evidence" value="ECO:0007669"/>
    <property type="project" value="InterPro"/>
</dbReference>
<gene>
    <name evidence="11" type="ORF">E0L32_003505</name>
</gene>
<evidence type="ECO:0000259" key="10">
    <source>
        <dbReference type="Pfam" id="PF10744"/>
    </source>
</evidence>
<evidence type="ECO:0000256" key="2">
    <source>
        <dbReference type="ARBA" id="ARBA00006210"/>
    </source>
</evidence>
<dbReference type="GO" id="GO:0016592">
    <property type="term" value="C:mediator complex"/>
    <property type="evidence" value="ECO:0007669"/>
    <property type="project" value="InterPro"/>
</dbReference>
<evidence type="ECO:0000256" key="1">
    <source>
        <dbReference type="ARBA" id="ARBA00004123"/>
    </source>
</evidence>
<dbReference type="Proteomes" id="UP000319257">
    <property type="component" value="Unassembled WGS sequence"/>
</dbReference>
<dbReference type="InterPro" id="IPR019680">
    <property type="entry name" value="Mediator_Med1"/>
</dbReference>
<comment type="function">
    <text evidence="7">Component of the Mediator complex, a coactivator involved in the regulated transcription of nearly all RNA polymerase II-dependent genes. Mediator functions as a bridge to convey information from gene-specific regulatory proteins to the basal RNA polymerase II transcription machinery. Mediator is recruited to promoters by direct interactions with regulatory proteins and serves as a scaffold for the assembly of a functional preinitiation complex with RNA polymerase II and the general transcription factors.</text>
</comment>